<dbReference type="AlphaFoldDB" id="A0A848LFJ6"/>
<reference evidence="2 3" key="1">
    <citation type="submission" date="2020-04" db="EMBL/GenBank/DDBJ databases">
        <title>Draft genome of Pyxidicoccus fallax type strain.</title>
        <authorList>
            <person name="Whitworth D.E."/>
        </authorList>
    </citation>
    <scope>NUCLEOTIDE SEQUENCE [LARGE SCALE GENOMIC DNA]</scope>
    <source>
        <strain evidence="2 3">DSM 14698</strain>
    </source>
</reference>
<dbReference type="EMBL" id="JABBJJ010000093">
    <property type="protein sequence ID" value="NMO17254.1"/>
    <property type="molecule type" value="Genomic_DNA"/>
</dbReference>
<protein>
    <submittedName>
        <fullName evidence="2">Uncharacterized protein</fullName>
    </submittedName>
</protein>
<proteinExistence type="predicted"/>
<accession>A0A848LFJ6</accession>
<keyword evidence="3" id="KW-1185">Reference proteome</keyword>
<gene>
    <name evidence="2" type="ORF">HG543_20665</name>
</gene>
<name>A0A848LFJ6_9BACT</name>
<evidence type="ECO:0000313" key="3">
    <source>
        <dbReference type="Proteomes" id="UP000518300"/>
    </source>
</evidence>
<dbReference type="InterPro" id="IPR046181">
    <property type="entry name" value="DUF6209"/>
</dbReference>
<feature type="signal peptide" evidence="1">
    <location>
        <begin position="1"/>
        <end position="30"/>
    </location>
</feature>
<feature type="chain" id="PRO_5032461596" evidence="1">
    <location>
        <begin position="31"/>
        <end position="266"/>
    </location>
</feature>
<keyword evidence="1" id="KW-0732">Signal</keyword>
<evidence type="ECO:0000313" key="2">
    <source>
        <dbReference type="EMBL" id="NMO17254.1"/>
    </source>
</evidence>
<organism evidence="2 3">
    <name type="scientific">Pyxidicoccus fallax</name>
    <dbReference type="NCBI Taxonomy" id="394095"/>
    <lineage>
        <taxon>Bacteria</taxon>
        <taxon>Pseudomonadati</taxon>
        <taxon>Myxococcota</taxon>
        <taxon>Myxococcia</taxon>
        <taxon>Myxococcales</taxon>
        <taxon>Cystobacterineae</taxon>
        <taxon>Myxococcaceae</taxon>
        <taxon>Pyxidicoccus</taxon>
    </lineage>
</organism>
<sequence>MEPPVKKLLMSALLHLLCLTASLVSTEALAQTPPPTMTFGPNWSVSLSGQPRVGGPLRIVYDLSRLSHCREPSVGTWTLTGYAMTNRGPVQSFVVANDATVGTTAEVLLNLTTGGNLELWFQETHSLGCSNWDSNLYWNHHVKVWQNPTLTFNEGWTHSLFGTLQGGTTLMVDYDIDRLGQCRGQYMDYETWGVWVEYRINGGPVQTHDLTVAWGEWNQEFRKQTPAFIPLPAGPGTLEMWFVNMDRKGCAAYDSRYGQNYVFTFQ</sequence>
<dbReference type="Pfam" id="PF19714">
    <property type="entry name" value="DUF6209"/>
    <property type="match status" value="1"/>
</dbReference>
<comment type="caution">
    <text evidence="2">The sequence shown here is derived from an EMBL/GenBank/DDBJ whole genome shotgun (WGS) entry which is preliminary data.</text>
</comment>
<dbReference type="Proteomes" id="UP000518300">
    <property type="component" value="Unassembled WGS sequence"/>
</dbReference>
<evidence type="ECO:0000256" key="1">
    <source>
        <dbReference type="SAM" id="SignalP"/>
    </source>
</evidence>